<dbReference type="InterPro" id="IPR019692">
    <property type="entry name" value="CFP-6_PH"/>
</dbReference>
<reference evidence="4 5" key="1">
    <citation type="submission" date="2016-12" db="EMBL/GenBank/DDBJ databases">
        <authorList>
            <person name="Song W.-J."/>
            <person name="Kurnit D.M."/>
        </authorList>
    </citation>
    <scope>NUCLEOTIDE SEQUENCE [LARGE SCALE GENOMIC DNA]</scope>
    <source>
        <strain evidence="4 5">DSM 30827</strain>
    </source>
</reference>
<keyword evidence="2" id="KW-0472">Membrane</keyword>
<keyword evidence="2" id="KW-0812">Transmembrane</keyword>
<organism evidence="4 5">
    <name type="scientific">Corynebacterium glaucum</name>
    <dbReference type="NCBI Taxonomy" id="187491"/>
    <lineage>
        <taxon>Bacteria</taxon>
        <taxon>Bacillati</taxon>
        <taxon>Actinomycetota</taxon>
        <taxon>Actinomycetes</taxon>
        <taxon>Mycobacteriales</taxon>
        <taxon>Corynebacteriaceae</taxon>
        <taxon>Corynebacterium</taxon>
    </lineage>
</organism>
<feature type="transmembrane region" description="Helical" evidence="2">
    <location>
        <begin position="44"/>
        <end position="61"/>
    </location>
</feature>
<keyword evidence="2" id="KW-1133">Transmembrane helix</keyword>
<evidence type="ECO:0000256" key="1">
    <source>
        <dbReference type="SAM" id="MobiDB-lite"/>
    </source>
</evidence>
<evidence type="ECO:0000313" key="4">
    <source>
        <dbReference type="EMBL" id="AQQ15096.1"/>
    </source>
</evidence>
<dbReference type="KEGG" id="cgv:CGLAU_05625"/>
<dbReference type="Pfam" id="PF10756">
    <property type="entry name" value="bPH_6"/>
    <property type="match status" value="1"/>
</dbReference>
<proteinExistence type="predicted"/>
<accession>A0A1Q2HW63</accession>
<gene>
    <name evidence="4" type="primary">cfp6</name>
    <name evidence="4" type="ORF">CGLAU_05625</name>
</gene>
<feature type="region of interest" description="Disordered" evidence="1">
    <location>
        <begin position="162"/>
        <end position="185"/>
    </location>
</feature>
<dbReference type="AlphaFoldDB" id="A0A1Q2HW63"/>
<dbReference type="EMBL" id="CP019688">
    <property type="protein sequence ID" value="AQQ15096.1"/>
    <property type="molecule type" value="Genomic_DNA"/>
</dbReference>
<feature type="transmembrane region" description="Helical" evidence="2">
    <location>
        <begin position="21"/>
        <end position="38"/>
    </location>
</feature>
<feature type="domain" description="Low molecular weight protein antigen 6 PH" evidence="3">
    <location>
        <begin position="59"/>
        <end position="128"/>
    </location>
</feature>
<name>A0A1Q2HW63_9CORY</name>
<keyword evidence="5" id="KW-1185">Reference proteome</keyword>
<evidence type="ECO:0000313" key="5">
    <source>
        <dbReference type="Proteomes" id="UP000217209"/>
    </source>
</evidence>
<evidence type="ECO:0000256" key="2">
    <source>
        <dbReference type="SAM" id="Phobius"/>
    </source>
</evidence>
<sequence length="185" mass="20636">MARMTGAEPNEPKVFRPSREHVIAIVMMMGIALIGIGWAPKYLAWVLIFPILALVWIFRVSTTVGDDGIALNYLFRKNQRVSWDELAGVGFKRSRALATTNAGQEYPMPGVTFNSLPDLAEASRGRITDVITEAEEAADGKYEIIDQDGYGVLLTREEYDEYLKEHPDIPGPRPAQPTNTEEKPL</sequence>
<evidence type="ECO:0000259" key="3">
    <source>
        <dbReference type="Pfam" id="PF10756"/>
    </source>
</evidence>
<protein>
    <submittedName>
        <fullName evidence="4">Low molecular weight protein antigen 6</fullName>
    </submittedName>
</protein>
<dbReference type="Proteomes" id="UP000217209">
    <property type="component" value="Chromosome"/>
</dbReference>